<dbReference type="Proteomes" id="UP001524435">
    <property type="component" value="Unassembled WGS sequence"/>
</dbReference>
<protein>
    <submittedName>
        <fullName evidence="1">Uncharacterized protein</fullName>
    </submittedName>
</protein>
<evidence type="ECO:0000313" key="1">
    <source>
        <dbReference type="EMBL" id="MCQ5122473.1"/>
    </source>
</evidence>
<sequence>MNLMPDLFSFAYVPGWYAQLEELADARKELEKVDGEKTVSQKMFRVI</sequence>
<dbReference type="EMBL" id="JANGCH010000016">
    <property type="protein sequence ID" value="MCQ5122473.1"/>
    <property type="molecule type" value="Genomic_DNA"/>
</dbReference>
<proteinExistence type="predicted"/>
<reference evidence="1 2" key="1">
    <citation type="submission" date="2022-06" db="EMBL/GenBank/DDBJ databases">
        <title>Isolation of gut microbiota from human fecal samples.</title>
        <authorList>
            <person name="Pamer E.G."/>
            <person name="Barat B."/>
            <person name="Waligurski E."/>
            <person name="Medina S."/>
            <person name="Paddock L."/>
            <person name="Mostad J."/>
        </authorList>
    </citation>
    <scope>NUCLEOTIDE SEQUENCE [LARGE SCALE GENOMIC DNA]</scope>
    <source>
        <strain evidence="1 2">DFI.6.1</strain>
    </source>
</reference>
<dbReference type="RefSeq" id="WP_219718832.1">
    <property type="nucleotide sequence ID" value="NZ_CALVCM010000075.1"/>
</dbReference>
<evidence type="ECO:0000313" key="2">
    <source>
        <dbReference type="Proteomes" id="UP001524435"/>
    </source>
</evidence>
<name>A0ABT1SMQ9_9FIRM</name>
<accession>A0ABT1SMQ9</accession>
<gene>
    <name evidence="1" type="ORF">NE663_09415</name>
</gene>
<keyword evidence="2" id="KW-1185">Reference proteome</keyword>
<comment type="caution">
    <text evidence="1">The sequence shown here is derived from an EMBL/GenBank/DDBJ whole genome shotgun (WGS) entry which is preliminary data.</text>
</comment>
<organism evidence="1 2">
    <name type="scientific">Massilicoli timonensis</name>
    <dbReference type="NCBI Taxonomy" id="2015901"/>
    <lineage>
        <taxon>Bacteria</taxon>
        <taxon>Bacillati</taxon>
        <taxon>Bacillota</taxon>
        <taxon>Erysipelotrichia</taxon>
        <taxon>Erysipelotrichales</taxon>
        <taxon>Erysipelotrichaceae</taxon>
        <taxon>Massilicoli</taxon>
    </lineage>
</organism>